<feature type="compositionally biased region" description="Basic residues" evidence="1">
    <location>
        <begin position="13"/>
        <end position="29"/>
    </location>
</feature>
<sequence>MSSKQSVTSTATVKKKGQRGSVKRPSTRYSRKYTPFLPEIKVDESERSLGSIRREKKREIYDNNEVIVRVIERKKLHNWEQVHDLGAGDAFKILYGFNPEVNLFATEDLGPLRKTFARKWWERAGVPQQCENVIGRFDTGVTTCYICGFPITTIPECEHVLPVFKAAMYLHLYRDDYKTLFQQDKTKQNFGIDIKDSNDNPIDDSLKQILKKELGLEYKWAHRCCNQIKGETDFIKYENGSFQLDYHTTVDILNRIISSSKSDVNNKREDGICYDPDLYERLKIIDTKDKKKKWIAKRIDILQSVNNGVPDGVISSITEYLNENKGKMSEGIFMLSALSQAILAADMKDVWRVKYKLTGKEYQITQPVEEVVSKSQAIMEASIYSAEYLGFDFGRNLKPDQISKLYSQILGVDLLQFEPRRDTTNISFENFTMTSIQFYNDNNEFYRYFYRDIFALIYYSDEPIIVSTGKSNKDKASKIASNSYSILILLTYNFNLESSIQLLEELYHDSVLRYTTIFFIQIESKLKEIETLIDNYENFCKYLHFLKFLLKRIFPTFNLESQFKLIECTEYSDIQQTFLETAVLRYILDNYSKEELLNKDDIIDQRDEVEIASMVKGLLELSKSTEKMDEDNPDEESESIYEESKPMDEDNPDEESESIDEESKPMDEDNTSKVVTSKQPENSKSWVVGGKKISKKNKIIKNKSKKNKITRNKKSKKSKKTRKHK</sequence>
<feature type="compositionally biased region" description="Basic residues" evidence="1">
    <location>
        <begin position="692"/>
        <end position="725"/>
    </location>
</feature>
<feature type="compositionally biased region" description="Acidic residues" evidence="1">
    <location>
        <begin position="628"/>
        <end position="641"/>
    </location>
</feature>
<evidence type="ECO:0000256" key="1">
    <source>
        <dbReference type="SAM" id="MobiDB-lite"/>
    </source>
</evidence>
<feature type="region of interest" description="Disordered" evidence="1">
    <location>
        <begin position="622"/>
        <end position="725"/>
    </location>
</feature>
<feature type="compositionally biased region" description="Acidic residues" evidence="1">
    <location>
        <begin position="649"/>
        <end position="660"/>
    </location>
</feature>
<feature type="compositionally biased region" description="Polar residues" evidence="1">
    <location>
        <begin position="1"/>
        <end position="12"/>
    </location>
</feature>
<accession>A0A6C0HT29</accession>
<proteinExistence type="predicted"/>
<feature type="compositionally biased region" description="Basic and acidic residues" evidence="1">
    <location>
        <begin position="661"/>
        <end position="671"/>
    </location>
</feature>
<dbReference type="EMBL" id="MN740012">
    <property type="protein sequence ID" value="QHT83831.1"/>
    <property type="molecule type" value="Genomic_DNA"/>
</dbReference>
<reference evidence="2" key="1">
    <citation type="journal article" date="2020" name="Nature">
        <title>Giant virus diversity and host interactions through global metagenomics.</title>
        <authorList>
            <person name="Schulz F."/>
            <person name="Roux S."/>
            <person name="Paez-Espino D."/>
            <person name="Jungbluth S."/>
            <person name="Walsh D.A."/>
            <person name="Denef V.J."/>
            <person name="McMahon K.D."/>
            <person name="Konstantinidis K.T."/>
            <person name="Eloe-Fadrosh E.A."/>
            <person name="Kyrpides N.C."/>
            <person name="Woyke T."/>
        </authorList>
    </citation>
    <scope>NUCLEOTIDE SEQUENCE</scope>
    <source>
        <strain evidence="2">GVMAG-M-3300023184-168</strain>
    </source>
</reference>
<organism evidence="2">
    <name type="scientific">viral metagenome</name>
    <dbReference type="NCBI Taxonomy" id="1070528"/>
    <lineage>
        <taxon>unclassified sequences</taxon>
        <taxon>metagenomes</taxon>
        <taxon>organismal metagenomes</taxon>
    </lineage>
</organism>
<feature type="compositionally biased region" description="Polar residues" evidence="1">
    <location>
        <begin position="672"/>
        <end position="685"/>
    </location>
</feature>
<dbReference type="AlphaFoldDB" id="A0A6C0HT29"/>
<feature type="region of interest" description="Disordered" evidence="1">
    <location>
        <begin position="1"/>
        <end position="29"/>
    </location>
</feature>
<name>A0A6C0HT29_9ZZZZ</name>
<protein>
    <submittedName>
        <fullName evidence="2">Uncharacterized protein</fullName>
    </submittedName>
</protein>
<evidence type="ECO:0000313" key="2">
    <source>
        <dbReference type="EMBL" id="QHT83831.1"/>
    </source>
</evidence>